<proteinExistence type="predicted"/>
<keyword evidence="2" id="KW-1185">Reference proteome</keyword>
<sequence length="109" mass="12675">MAMTKKQLAEESKRYAHEKLMEYCKVGTTVYSMLNYSNGYGTRTYSFYVIVRGELYRIDWAIAALLGYKIKETKHTAAGIATTSDHYMVVSDISRYLFGVDNWLNHRHM</sequence>
<accession>A0A8J3I0G1</accession>
<evidence type="ECO:0000313" key="2">
    <source>
        <dbReference type="Proteomes" id="UP000612362"/>
    </source>
</evidence>
<dbReference type="AlphaFoldDB" id="A0A8J3I0G1"/>
<name>A0A8J3I0G1_9CHLR</name>
<gene>
    <name evidence="1" type="ORF">KSX_26980</name>
</gene>
<evidence type="ECO:0000313" key="1">
    <source>
        <dbReference type="EMBL" id="GHO44535.1"/>
    </source>
</evidence>
<dbReference type="Proteomes" id="UP000612362">
    <property type="component" value="Unassembled WGS sequence"/>
</dbReference>
<dbReference type="EMBL" id="BNJF01000001">
    <property type="protein sequence ID" value="GHO44535.1"/>
    <property type="molecule type" value="Genomic_DNA"/>
</dbReference>
<organism evidence="1 2">
    <name type="scientific">Ktedonospora formicarum</name>
    <dbReference type="NCBI Taxonomy" id="2778364"/>
    <lineage>
        <taxon>Bacteria</taxon>
        <taxon>Bacillati</taxon>
        <taxon>Chloroflexota</taxon>
        <taxon>Ktedonobacteria</taxon>
        <taxon>Ktedonobacterales</taxon>
        <taxon>Ktedonobacteraceae</taxon>
        <taxon>Ktedonospora</taxon>
    </lineage>
</organism>
<protein>
    <submittedName>
        <fullName evidence="1">Uncharacterized protein</fullName>
    </submittedName>
</protein>
<dbReference type="RefSeq" id="WP_220193920.1">
    <property type="nucleotide sequence ID" value="NZ_BNJF01000001.1"/>
</dbReference>
<comment type="caution">
    <text evidence="1">The sequence shown here is derived from an EMBL/GenBank/DDBJ whole genome shotgun (WGS) entry which is preliminary data.</text>
</comment>
<reference evidence="1" key="1">
    <citation type="submission" date="2020-10" db="EMBL/GenBank/DDBJ databases">
        <title>Taxonomic study of unclassified bacteria belonging to the class Ktedonobacteria.</title>
        <authorList>
            <person name="Yabe S."/>
            <person name="Wang C.M."/>
            <person name="Zheng Y."/>
            <person name="Sakai Y."/>
            <person name="Cavaletti L."/>
            <person name="Monciardini P."/>
            <person name="Donadio S."/>
        </authorList>
    </citation>
    <scope>NUCLEOTIDE SEQUENCE</scope>
    <source>
        <strain evidence="1">SOSP1-1</strain>
    </source>
</reference>